<evidence type="ECO:0000256" key="1">
    <source>
        <dbReference type="ARBA" id="ARBA00008857"/>
    </source>
</evidence>
<sequence>MLLDVFQDHNDQLEKLIGIDYAPNTLIRYKTTKNHLTNFIKKEYKVKDIYLKKVDIKFINALEFYLKTKEKCSHNTTFKYVSNLKKIIRISYTNGWINKDPFLHYKTKFKIVDREFLLEKELDDIIEKEFKLERLILVKDIFVFCCFTGLAYIDVQKLSKDNIVIGIDGEYWVKTRRTKTDSRSNIPILPVAQSILNKYANHPEIMRTNKVLPVLSNQKMNAYLKEIADLCNIQKNLTFHLARHTFATTVTLNNGVPIESVSKMLGHKSLRATQHYAKILDRKVSNDMSALRLKMAAIKQNKKSSK</sequence>
<evidence type="ECO:0000256" key="2">
    <source>
        <dbReference type="ARBA" id="ARBA00023125"/>
    </source>
</evidence>
<accession>A0A4R1RCC1</accession>
<dbReference type="AlphaFoldDB" id="A0A4R1RCC1"/>
<dbReference type="InterPro" id="IPR002104">
    <property type="entry name" value="Integrase_catalytic"/>
</dbReference>
<name>A0A4R1RCC1_9FLAO</name>
<dbReference type="EMBL" id="SLUP01000009">
    <property type="protein sequence ID" value="TCL63463.1"/>
    <property type="molecule type" value="Genomic_DNA"/>
</dbReference>
<dbReference type="GO" id="GO:0003677">
    <property type="term" value="F:DNA binding"/>
    <property type="evidence" value="ECO:0007669"/>
    <property type="project" value="UniProtKB-KW"/>
</dbReference>
<evidence type="ECO:0000256" key="3">
    <source>
        <dbReference type="ARBA" id="ARBA00023172"/>
    </source>
</evidence>
<proteinExistence type="inferred from homology"/>
<dbReference type="RefSeq" id="WP_317128026.1">
    <property type="nucleotide sequence ID" value="NZ_OX156936.1"/>
</dbReference>
<keyword evidence="3" id="KW-0233">DNA recombination</keyword>
<gene>
    <name evidence="5" type="ORF">EV196_10988</name>
</gene>
<dbReference type="InterPro" id="IPR013762">
    <property type="entry name" value="Integrase-like_cat_sf"/>
</dbReference>
<reference evidence="5 6" key="1">
    <citation type="submission" date="2019-03" db="EMBL/GenBank/DDBJ databases">
        <title>Genomic Encyclopedia of Type Strains, Phase IV (KMG-IV): sequencing the most valuable type-strain genomes for metagenomic binning, comparative biology and taxonomic classification.</title>
        <authorList>
            <person name="Goeker M."/>
        </authorList>
    </citation>
    <scope>NUCLEOTIDE SEQUENCE [LARGE SCALE GENOMIC DNA]</scope>
    <source>
        <strain evidence="5 6">DSM 18792</strain>
    </source>
</reference>
<dbReference type="InterPro" id="IPR025269">
    <property type="entry name" value="SAM-like_dom"/>
</dbReference>
<dbReference type="GO" id="GO:0006310">
    <property type="term" value="P:DNA recombination"/>
    <property type="evidence" value="ECO:0007669"/>
    <property type="project" value="UniProtKB-KW"/>
</dbReference>
<dbReference type="SUPFAM" id="SSF56349">
    <property type="entry name" value="DNA breaking-rejoining enzymes"/>
    <property type="match status" value="1"/>
</dbReference>
<dbReference type="Gene3D" id="1.10.443.10">
    <property type="entry name" value="Intergrase catalytic core"/>
    <property type="match status" value="1"/>
</dbReference>
<dbReference type="Proteomes" id="UP000295455">
    <property type="component" value="Unassembled WGS sequence"/>
</dbReference>
<keyword evidence="6" id="KW-1185">Reference proteome</keyword>
<dbReference type="GO" id="GO:0015074">
    <property type="term" value="P:DNA integration"/>
    <property type="evidence" value="ECO:0007669"/>
    <property type="project" value="InterPro"/>
</dbReference>
<dbReference type="InterPro" id="IPR050090">
    <property type="entry name" value="Tyrosine_recombinase_XerCD"/>
</dbReference>
<dbReference type="PANTHER" id="PTHR30349">
    <property type="entry name" value="PHAGE INTEGRASE-RELATED"/>
    <property type="match status" value="1"/>
</dbReference>
<dbReference type="CDD" id="cd01185">
    <property type="entry name" value="INTN1_C_like"/>
    <property type="match status" value="1"/>
</dbReference>
<feature type="domain" description="Tyr recombinase" evidence="4">
    <location>
        <begin position="112"/>
        <end position="289"/>
    </location>
</feature>
<evidence type="ECO:0000259" key="4">
    <source>
        <dbReference type="PROSITE" id="PS51898"/>
    </source>
</evidence>
<evidence type="ECO:0000313" key="5">
    <source>
        <dbReference type="EMBL" id="TCL63463.1"/>
    </source>
</evidence>
<protein>
    <submittedName>
        <fullName evidence="5">Site-specific recombinase XerD</fullName>
    </submittedName>
</protein>
<dbReference type="Gene3D" id="1.10.150.130">
    <property type="match status" value="1"/>
</dbReference>
<dbReference type="Pfam" id="PF00589">
    <property type="entry name" value="Phage_integrase"/>
    <property type="match status" value="1"/>
</dbReference>
<evidence type="ECO:0000313" key="6">
    <source>
        <dbReference type="Proteomes" id="UP000295455"/>
    </source>
</evidence>
<dbReference type="Pfam" id="PF13102">
    <property type="entry name" value="Phage_int_SAM_5"/>
    <property type="match status" value="1"/>
</dbReference>
<dbReference type="InterPro" id="IPR011010">
    <property type="entry name" value="DNA_brk_join_enz"/>
</dbReference>
<organism evidence="5 6">
    <name type="scientific">Mariniflexile fucanivorans</name>
    <dbReference type="NCBI Taxonomy" id="264023"/>
    <lineage>
        <taxon>Bacteria</taxon>
        <taxon>Pseudomonadati</taxon>
        <taxon>Bacteroidota</taxon>
        <taxon>Flavobacteriia</taxon>
        <taxon>Flavobacteriales</taxon>
        <taxon>Flavobacteriaceae</taxon>
        <taxon>Mariniflexile</taxon>
    </lineage>
</organism>
<comment type="similarity">
    <text evidence="1">Belongs to the 'phage' integrase family.</text>
</comment>
<comment type="caution">
    <text evidence="5">The sequence shown here is derived from an EMBL/GenBank/DDBJ whole genome shotgun (WGS) entry which is preliminary data.</text>
</comment>
<dbReference type="PANTHER" id="PTHR30349:SF64">
    <property type="entry name" value="PROPHAGE INTEGRASE INTD-RELATED"/>
    <property type="match status" value="1"/>
</dbReference>
<keyword evidence="2" id="KW-0238">DNA-binding</keyword>
<dbReference type="PROSITE" id="PS51898">
    <property type="entry name" value="TYR_RECOMBINASE"/>
    <property type="match status" value="1"/>
</dbReference>
<dbReference type="InterPro" id="IPR010998">
    <property type="entry name" value="Integrase_recombinase_N"/>
</dbReference>